<evidence type="ECO:0000256" key="1">
    <source>
        <dbReference type="SAM" id="Phobius"/>
    </source>
</evidence>
<feature type="transmembrane region" description="Helical" evidence="1">
    <location>
        <begin position="102"/>
        <end position="132"/>
    </location>
</feature>
<name>A0ABY3AMA7_PAEPP</name>
<reference evidence="2 3" key="1">
    <citation type="submission" date="2018-03" db="EMBL/GenBank/DDBJ databases">
        <title>Aerobic endospore-forming bacteria genome sequencing and assembly.</title>
        <authorList>
            <person name="Cavalcante D.A."/>
            <person name="Driks A."/>
            <person name="Putonti C."/>
            <person name="De-Souza M.T."/>
        </authorList>
    </citation>
    <scope>NUCLEOTIDE SEQUENCE [LARGE SCALE GENOMIC DNA]</scope>
    <source>
        <strain evidence="2 3">SDF0028</strain>
    </source>
</reference>
<keyword evidence="1" id="KW-0812">Transmembrane</keyword>
<gene>
    <name evidence="2" type="ORF">C7Y44_17495</name>
</gene>
<feature type="transmembrane region" description="Helical" evidence="1">
    <location>
        <begin position="152"/>
        <end position="172"/>
    </location>
</feature>
<dbReference type="Proteomes" id="UP000316208">
    <property type="component" value="Unassembled WGS sequence"/>
</dbReference>
<protein>
    <submittedName>
        <fullName evidence="2">ABC transporter permease</fullName>
    </submittedName>
</protein>
<evidence type="ECO:0000313" key="2">
    <source>
        <dbReference type="EMBL" id="TQR43915.1"/>
    </source>
</evidence>
<feature type="transmembrane region" description="Helical" evidence="1">
    <location>
        <begin position="21"/>
        <end position="42"/>
    </location>
</feature>
<dbReference type="EMBL" id="SADY01000005">
    <property type="protein sequence ID" value="TQR43915.1"/>
    <property type="molecule type" value="Genomic_DNA"/>
</dbReference>
<comment type="caution">
    <text evidence="2">The sequence shown here is derived from an EMBL/GenBank/DDBJ whole genome shotgun (WGS) entry which is preliminary data.</text>
</comment>
<keyword evidence="1" id="KW-0472">Membrane</keyword>
<organism evidence="2 3">
    <name type="scientific">Paenibacillus popilliae</name>
    <name type="common">Bacillus popilliae</name>
    <dbReference type="NCBI Taxonomy" id="78057"/>
    <lineage>
        <taxon>Bacteria</taxon>
        <taxon>Bacillati</taxon>
        <taxon>Bacillota</taxon>
        <taxon>Bacilli</taxon>
        <taxon>Bacillales</taxon>
        <taxon>Paenibacillaceae</taxon>
        <taxon>Paenibacillus</taxon>
    </lineage>
</organism>
<dbReference type="Pfam" id="PF12730">
    <property type="entry name" value="ABC2_membrane_4"/>
    <property type="match status" value="1"/>
</dbReference>
<feature type="transmembrane region" description="Helical" evidence="1">
    <location>
        <begin position="179"/>
        <end position="196"/>
    </location>
</feature>
<keyword evidence="3" id="KW-1185">Reference proteome</keyword>
<keyword evidence="1" id="KW-1133">Transmembrane helix</keyword>
<accession>A0ABY3AMA7</accession>
<proteinExistence type="predicted"/>
<feature type="transmembrane region" description="Helical" evidence="1">
    <location>
        <begin position="62"/>
        <end position="81"/>
    </location>
</feature>
<evidence type="ECO:0000313" key="3">
    <source>
        <dbReference type="Proteomes" id="UP000316208"/>
    </source>
</evidence>
<feature type="transmembrane region" description="Helical" evidence="1">
    <location>
        <begin position="202"/>
        <end position="224"/>
    </location>
</feature>
<sequence>MEGMLVNKLIRLELKKFRFATYIRTAMYVTIGIFLFILLGIYGDTQDIAFHDISEVFGIIDTFVKVSFIITASVLLSRMVIDEFKSKSITVMFMYPIPRKKLITAKLIIVVLYTFIAIILSNIVLISGFLLYNSYAHTVPGTATISMVTNQVATNVINSLAASCLSLIPLWFGMRKYSAAATITSSILIAGFLGSSTGGFTLWSIIAVPFAFAALGIVIGYLTIRKIDTIDLYK</sequence>